<proteinExistence type="predicted"/>
<evidence type="ECO:0000313" key="7">
    <source>
        <dbReference type="EMBL" id="KAJ5114715.1"/>
    </source>
</evidence>
<dbReference type="GeneID" id="81390226"/>
<dbReference type="RefSeq" id="XP_056515908.1">
    <property type="nucleotide sequence ID" value="XM_056651058.1"/>
</dbReference>
<evidence type="ECO:0000256" key="2">
    <source>
        <dbReference type="ARBA" id="ARBA00022679"/>
    </source>
</evidence>
<reference evidence="7" key="2">
    <citation type="journal article" date="2023" name="IMA Fungus">
        <title>Comparative genomic study of the Penicillium genus elucidates a diverse pangenome and 15 lateral gene transfer events.</title>
        <authorList>
            <person name="Petersen C."/>
            <person name="Sorensen T."/>
            <person name="Nielsen M.R."/>
            <person name="Sondergaard T.E."/>
            <person name="Sorensen J.L."/>
            <person name="Fitzpatrick D.A."/>
            <person name="Frisvad J.C."/>
            <person name="Nielsen K.L."/>
        </authorList>
    </citation>
    <scope>NUCLEOTIDE SEQUENCE</scope>
    <source>
        <strain evidence="7">IBT 34128</strain>
    </source>
</reference>
<dbReference type="InterPro" id="IPR016135">
    <property type="entry name" value="UBQ-conjugating_enzyme/RWD"/>
</dbReference>
<feature type="region of interest" description="Disordered" evidence="5">
    <location>
        <begin position="838"/>
        <end position="887"/>
    </location>
</feature>
<dbReference type="AlphaFoldDB" id="A0A9W9G9M1"/>
<comment type="caution">
    <text evidence="7">The sequence shown here is derived from an EMBL/GenBank/DDBJ whole genome shotgun (WGS) entry which is preliminary data.</text>
</comment>
<keyword evidence="3" id="KW-0548">Nucleotidyltransferase</keyword>
<dbReference type="OrthoDB" id="109543at2759"/>
<evidence type="ECO:0000256" key="4">
    <source>
        <dbReference type="ARBA" id="ARBA00023027"/>
    </source>
</evidence>
<reference evidence="7" key="1">
    <citation type="submission" date="2022-11" db="EMBL/GenBank/DDBJ databases">
        <authorList>
            <person name="Petersen C."/>
        </authorList>
    </citation>
    <scope>NUCLEOTIDE SEQUENCE</scope>
    <source>
        <strain evidence="7">IBT 34128</strain>
    </source>
</reference>
<feature type="region of interest" description="Disordered" evidence="5">
    <location>
        <begin position="113"/>
        <end position="132"/>
    </location>
</feature>
<gene>
    <name evidence="7" type="ORF">NUU61_000474</name>
</gene>
<evidence type="ECO:0000259" key="6">
    <source>
        <dbReference type="PROSITE" id="PS50127"/>
    </source>
</evidence>
<dbReference type="EMBL" id="JAPMSZ010000001">
    <property type="protein sequence ID" value="KAJ5114715.1"/>
    <property type="molecule type" value="Genomic_DNA"/>
</dbReference>
<accession>A0A9W9G9M1</accession>
<dbReference type="Pfam" id="PF00644">
    <property type="entry name" value="PARP"/>
    <property type="match status" value="1"/>
</dbReference>
<evidence type="ECO:0000256" key="3">
    <source>
        <dbReference type="ARBA" id="ARBA00022695"/>
    </source>
</evidence>
<keyword evidence="2" id="KW-0808">Transferase</keyword>
<keyword evidence="1" id="KW-0328">Glycosyltransferase</keyword>
<dbReference type="CDD" id="cd23802">
    <property type="entry name" value="UBCc_UBE2Q"/>
    <property type="match status" value="1"/>
</dbReference>
<dbReference type="InterPro" id="IPR012317">
    <property type="entry name" value="Poly(ADP-ribose)pol_cat_dom"/>
</dbReference>
<dbReference type="Gene3D" id="3.90.228.10">
    <property type="match status" value="1"/>
</dbReference>
<feature type="domain" description="UBC core" evidence="6">
    <location>
        <begin position="955"/>
        <end position="1124"/>
    </location>
</feature>
<feature type="region of interest" description="Disordered" evidence="5">
    <location>
        <begin position="899"/>
        <end position="941"/>
    </location>
</feature>
<dbReference type="Gene3D" id="3.10.110.10">
    <property type="entry name" value="Ubiquitin Conjugating Enzyme"/>
    <property type="match status" value="1"/>
</dbReference>
<dbReference type="PANTHER" id="PTHR21328">
    <property type="entry name" value="POLY ADP-RIBOSE POLYMERASE FAMILY, MEMBER PARP"/>
    <property type="match status" value="1"/>
</dbReference>
<protein>
    <recommendedName>
        <fullName evidence="6">UBC core domain-containing protein</fullName>
    </recommendedName>
</protein>
<evidence type="ECO:0000256" key="1">
    <source>
        <dbReference type="ARBA" id="ARBA00022676"/>
    </source>
</evidence>
<keyword evidence="8" id="KW-1185">Reference proteome</keyword>
<feature type="compositionally biased region" description="Acidic residues" evidence="5">
    <location>
        <begin position="120"/>
        <end position="132"/>
    </location>
</feature>
<dbReference type="SUPFAM" id="SSF56399">
    <property type="entry name" value="ADP-ribosylation"/>
    <property type="match status" value="1"/>
</dbReference>
<organism evidence="7 8">
    <name type="scientific">Penicillium alfredii</name>
    <dbReference type="NCBI Taxonomy" id="1506179"/>
    <lineage>
        <taxon>Eukaryota</taxon>
        <taxon>Fungi</taxon>
        <taxon>Dikarya</taxon>
        <taxon>Ascomycota</taxon>
        <taxon>Pezizomycotina</taxon>
        <taxon>Eurotiomycetes</taxon>
        <taxon>Eurotiomycetidae</taxon>
        <taxon>Eurotiales</taxon>
        <taxon>Aspergillaceae</taxon>
        <taxon>Penicillium</taxon>
    </lineage>
</organism>
<dbReference type="Proteomes" id="UP001141434">
    <property type="component" value="Unassembled WGS sequence"/>
</dbReference>
<dbReference type="SUPFAM" id="SSF54495">
    <property type="entry name" value="UBC-like"/>
    <property type="match status" value="1"/>
</dbReference>
<dbReference type="GO" id="GO:0016779">
    <property type="term" value="F:nucleotidyltransferase activity"/>
    <property type="evidence" value="ECO:0007669"/>
    <property type="project" value="UniProtKB-KW"/>
</dbReference>
<dbReference type="InterPro" id="IPR000608">
    <property type="entry name" value="UBC"/>
</dbReference>
<evidence type="ECO:0000256" key="5">
    <source>
        <dbReference type="SAM" id="MobiDB-lite"/>
    </source>
</evidence>
<dbReference type="PROSITE" id="PS50127">
    <property type="entry name" value="UBC_2"/>
    <property type="match status" value="1"/>
</dbReference>
<evidence type="ECO:0000313" key="8">
    <source>
        <dbReference type="Proteomes" id="UP001141434"/>
    </source>
</evidence>
<dbReference type="InterPro" id="IPR051838">
    <property type="entry name" value="ARTD_PARP"/>
</dbReference>
<keyword evidence="4" id="KW-0520">NAD</keyword>
<name>A0A9W9G9M1_9EURO</name>
<dbReference type="FunFam" id="3.10.110.10:FF:000107">
    <property type="entry name" value="Ubiquitin conjugating enzyme, putative"/>
    <property type="match status" value="1"/>
</dbReference>
<dbReference type="Pfam" id="PF00179">
    <property type="entry name" value="UQ_con"/>
    <property type="match status" value="1"/>
</dbReference>
<dbReference type="GO" id="GO:0003950">
    <property type="term" value="F:NAD+ poly-ADP-ribosyltransferase activity"/>
    <property type="evidence" value="ECO:0007669"/>
    <property type="project" value="InterPro"/>
</dbReference>
<sequence>MPHKDFQKDLSEAAAPGRFPHLSEVRAGDYEGSISFTFTFSDSRLEFQAIVSDPHDYPKDHNYFVFATSENTPSAVTTSLENSQVLFPGFSIEDLLSSVDGMVNGVLVAPSQTSTHLDQSDDFSAGEDNEESDWEWEEENENPFFVPVSSGPELRLKIRRDLRVAKNAGFKVGYLGQITGTIIVLVSCRIARLGISEEVMQAWNVRPSDYLVLVIRYRPTYQDLQDILQEKDPKSPFVSMHVGLCESYKPSLAQAMLAIQGAATPDDQGESLVVPDLEQGHDLKSLFIGKPLKSLLNERFLGIVRLRLKHGFSWTGAELCFHTIQGKILGDSEVGRSEFFEPDNWTASPPAFLVADHMADAGMDASKLSLPLLAMQFTLRHFVKCTEFCLVCHCKTHDNFEALKPYVCSNGLCLYQYITLGMGPSLEYEIRTQPNVVDLLVSLTYDRARSGHLCDFPTGLGLRVPRKLSLPSISDGTSTTVQTSCDAAQLNPAKLELRPLKPHHAKVGDWITFMKPGSVLDMIPTQHWSGRIKHIGESSDYIYLSSSISRPDMSFPAEAPTGIVDVEFAIYEEKFDDLTFSQKQDAIVALLNTLPSITSMKSFLESSCNDTLLSSWKDRISPAALDLLRWIVASNRSCIMQDNDDPQHLVSGMDGYIQFRLAQGAPDKEQRFIDAVNSVSLAANPQHPTIFAWHGSPLRNWHSILREGLHFKNIANGRACGNGVYLSRHFGTSLGYTQVNRAPFLGWPNSRLNIQSVISLNEVVNAPQKFVCINPHYVVQYLDWIQPRYLFVKGNGFVSPPKPGEPPSLVYNQDPNRCAYGPKGTAIVIPISALSSQRRQNLDAEPKATPEQASPTKKSPSKFARAPSKKRKRGSKHEEEMSDDNVSVTTAVEDLKILLSDSDDDINEPPRKSSVDRNPAQDADPKTDFEPGTLSEENLPLLSPPEYATMSATKMLQQHLQAALRVQKREALHELGWYVDPSLIKTVYQWIVELHTFDPALPLSQDLKAANLKSVVLELRFPPQFPMDPPFVRVIRPRFLEFAHGGGGHVTAGGAMCMQLLTNSGWLPTASIESVLLQVRMAITNTEPRPARLAPRQQRKSYTVGEAVEAYKRACRTHGWQIPKDLQRLSW</sequence>